<reference evidence="6" key="1">
    <citation type="journal article" date="2020" name="mSystems">
        <title>Genome- and Community-Level Interaction Insights into Carbon Utilization and Element Cycling Functions of Hydrothermarchaeota in Hydrothermal Sediment.</title>
        <authorList>
            <person name="Zhou Z."/>
            <person name="Liu Y."/>
            <person name="Xu W."/>
            <person name="Pan J."/>
            <person name="Luo Z.H."/>
            <person name="Li M."/>
        </authorList>
    </citation>
    <scope>NUCLEOTIDE SEQUENCE [LARGE SCALE GENOMIC DNA]</scope>
    <source>
        <strain evidence="6">SpSt-747</strain>
    </source>
</reference>
<dbReference type="InterPro" id="IPR028082">
    <property type="entry name" value="Peripla_BP_I"/>
</dbReference>
<comment type="subcellular location">
    <subcellularLocation>
        <location evidence="1">Cell envelope</location>
    </subcellularLocation>
</comment>
<comment type="caution">
    <text evidence="6">The sequence shown here is derived from an EMBL/GenBank/DDBJ whole genome shotgun (WGS) entry which is preliminary data.</text>
</comment>
<dbReference type="GO" id="GO:0030246">
    <property type="term" value="F:carbohydrate binding"/>
    <property type="evidence" value="ECO:0007669"/>
    <property type="project" value="UniProtKB-ARBA"/>
</dbReference>
<dbReference type="Pfam" id="PF13407">
    <property type="entry name" value="Peripla_BP_4"/>
    <property type="match status" value="1"/>
</dbReference>
<sequence>MKGIRVLGFLLCAVFLMGLLTAAWAEEPKEIAVIVKEATSSFWQNVAKGAADAEKELVAQGENIKVTFIGPEAETKIEQQVNLVENAINRNVMAIVLAPSDPDALVPVVMKAKEAGIPVVIIDSLLNSKEGYVSFLATDNRAAGILCANELIKRAGTKGKVAVMSYVPGVGSEIGRVGGFIDTIKEKTEMEIIGPFYSQSDMVTALNQTIDVLSANPDITAIFGANEPTAIGMGRAIEQLGLVGKIVAIGFDGNKDLQEMVRKGTLQGIAVQNPYRMGYEGVKIAFAAAKGEKVPEYIDTGIVFVTKDNIDSEEAKQVLY</sequence>
<dbReference type="Gene3D" id="3.40.50.2300">
    <property type="match status" value="2"/>
</dbReference>
<proteinExistence type="inferred from homology"/>
<evidence type="ECO:0000256" key="3">
    <source>
        <dbReference type="ARBA" id="ARBA00022729"/>
    </source>
</evidence>
<dbReference type="EMBL" id="DTFV01000092">
    <property type="protein sequence ID" value="HGI30905.1"/>
    <property type="molecule type" value="Genomic_DNA"/>
</dbReference>
<dbReference type="CDD" id="cd20008">
    <property type="entry name" value="PBP1_ABC_sugar_binding-like"/>
    <property type="match status" value="1"/>
</dbReference>
<evidence type="ECO:0000259" key="5">
    <source>
        <dbReference type="Pfam" id="PF13407"/>
    </source>
</evidence>
<dbReference type="AlphaFoldDB" id="A0A7V3YH31"/>
<dbReference type="SUPFAM" id="SSF53822">
    <property type="entry name" value="Periplasmic binding protein-like I"/>
    <property type="match status" value="1"/>
</dbReference>
<evidence type="ECO:0000256" key="1">
    <source>
        <dbReference type="ARBA" id="ARBA00004196"/>
    </source>
</evidence>
<dbReference type="InterPro" id="IPR025997">
    <property type="entry name" value="SBP_2_dom"/>
</dbReference>
<comment type="similarity">
    <text evidence="2">Belongs to the bacterial solute-binding protein 2 family.</text>
</comment>
<dbReference type="PANTHER" id="PTHR46847">
    <property type="entry name" value="D-ALLOSE-BINDING PERIPLASMIC PROTEIN-RELATED"/>
    <property type="match status" value="1"/>
</dbReference>
<name>A0A7V3YH31_9BACT</name>
<organism evidence="6">
    <name type="scientific">Candidatus Caldatribacterium californiense</name>
    <dbReference type="NCBI Taxonomy" id="1454726"/>
    <lineage>
        <taxon>Bacteria</taxon>
        <taxon>Pseudomonadati</taxon>
        <taxon>Atribacterota</taxon>
        <taxon>Atribacteria</taxon>
        <taxon>Atribacterales</taxon>
        <taxon>Candidatus Caldatribacteriaceae</taxon>
        <taxon>Candidatus Caldatribacterium</taxon>
    </lineage>
</organism>
<dbReference type="PANTHER" id="PTHR46847:SF1">
    <property type="entry name" value="D-ALLOSE-BINDING PERIPLASMIC PROTEIN-RELATED"/>
    <property type="match status" value="1"/>
</dbReference>
<evidence type="ECO:0000313" key="6">
    <source>
        <dbReference type="EMBL" id="HGI30905.1"/>
    </source>
</evidence>
<evidence type="ECO:0000256" key="2">
    <source>
        <dbReference type="ARBA" id="ARBA00007639"/>
    </source>
</evidence>
<feature type="signal peptide" evidence="4">
    <location>
        <begin position="1"/>
        <end position="25"/>
    </location>
</feature>
<accession>A0A7V3YH31</accession>
<keyword evidence="3 4" id="KW-0732">Signal</keyword>
<dbReference type="GO" id="GO:0030313">
    <property type="term" value="C:cell envelope"/>
    <property type="evidence" value="ECO:0007669"/>
    <property type="project" value="UniProtKB-SubCell"/>
</dbReference>
<feature type="domain" description="Periplasmic binding protein" evidence="5">
    <location>
        <begin position="31"/>
        <end position="293"/>
    </location>
</feature>
<gene>
    <name evidence="6" type="ORF">ENV30_06325</name>
</gene>
<protein>
    <submittedName>
        <fullName evidence="6">LacI family transcriptional regulator</fullName>
    </submittedName>
</protein>
<feature type="chain" id="PRO_5031460892" evidence="4">
    <location>
        <begin position="26"/>
        <end position="320"/>
    </location>
</feature>
<evidence type="ECO:0000256" key="4">
    <source>
        <dbReference type="SAM" id="SignalP"/>
    </source>
</evidence>